<proteinExistence type="predicted"/>
<dbReference type="Proteomes" id="UP001060085">
    <property type="component" value="Linkage Group LG07"/>
</dbReference>
<evidence type="ECO:0000313" key="1">
    <source>
        <dbReference type="EMBL" id="KAI5652930.1"/>
    </source>
</evidence>
<name>A0ACB9ZWC9_CATRO</name>
<evidence type="ECO:0000313" key="2">
    <source>
        <dbReference type="Proteomes" id="UP001060085"/>
    </source>
</evidence>
<sequence length="587" mass="65255">MMAMNSGDNNNEVDLKTCVVLGGRGLIGRSVVDRLLKLGNWIVRVADSTQSTELDESSVSDSFLSRAMASGRALYLHVDVRNKDQIVKAVEGAVTVFFTDSMESNGDDFYIFYSIIVEGIKNVIDACRQCKVKQLIYNGPADVVYASARHIHNGDESLPYDGRFGSMLTDLKAQAEAMVLFANDIDGLLTCVIRCSNVFGPGDKYFVPLLVHMAKTGWTKFIIGTAGENMSDFTYVENVAYANICAEEALGSRVVSVSGKVFLITNLEPMKFWEFVSLILDGLGYQRPMIKLPAIVVKYIISLLKVMQVKIDFTSVHYIFELSSCTRTFNCSAAQKHIGYSPIVSLEEGITRTVESFSYLAQDSILLTRNGNFSEESKANKFLGNGKVADILLWRNEKTTFTYFLSLVLLYYWFFLCGRTLISSVTKLLLVATILLSGYRFLPPNLPGITIPRIQSSCFEISETVAIESVSFLAYAWNEGCHLVESLAQGEDWSTFLVIVGLLYSLKVIVSCSLTVAIGVAIVLAFTIFYIYEQYEDEIDGAAKSLSSQVRKGIRWLLRNLPSSLASLISDRKEALGKQHFSTKHQY</sequence>
<protein>
    <submittedName>
        <fullName evidence="1">Uncharacterized protein</fullName>
    </submittedName>
</protein>
<gene>
    <name evidence="1" type="ORF">M9H77_30117</name>
</gene>
<reference evidence="2" key="1">
    <citation type="journal article" date="2023" name="Nat. Plants">
        <title>Single-cell RNA sequencing provides a high-resolution roadmap for understanding the multicellular compartmentation of specialized metabolism.</title>
        <authorList>
            <person name="Sun S."/>
            <person name="Shen X."/>
            <person name="Li Y."/>
            <person name="Li Y."/>
            <person name="Wang S."/>
            <person name="Li R."/>
            <person name="Zhang H."/>
            <person name="Shen G."/>
            <person name="Guo B."/>
            <person name="Wei J."/>
            <person name="Xu J."/>
            <person name="St-Pierre B."/>
            <person name="Chen S."/>
            <person name="Sun C."/>
        </authorList>
    </citation>
    <scope>NUCLEOTIDE SEQUENCE [LARGE SCALE GENOMIC DNA]</scope>
</reference>
<comment type="caution">
    <text evidence="1">The sequence shown here is derived from an EMBL/GenBank/DDBJ whole genome shotgun (WGS) entry which is preliminary data.</text>
</comment>
<dbReference type="EMBL" id="CM044707">
    <property type="protein sequence ID" value="KAI5652930.1"/>
    <property type="molecule type" value="Genomic_DNA"/>
</dbReference>
<keyword evidence="2" id="KW-1185">Reference proteome</keyword>
<organism evidence="1 2">
    <name type="scientific">Catharanthus roseus</name>
    <name type="common">Madagascar periwinkle</name>
    <name type="synonym">Vinca rosea</name>
    <dbReference type="NCBI Taxonomy" id="4058"/>
    <lineage>
        <taxon>Eukaryota</taxon>
        <taxon>Viridiplantae</taxon>
        <taxon>Streptophyta</taxon>
        <taxon>Embryophyta</taxon>
        <taxon>Tracheophyta</taxon>
        <taxon>Spermatophyta</taxon>
        <taxon>Magnoliopsida</taxon>
        <taxon>eudicotyledons</taxon>
        <taxon>Gunneridae</taxon>
        <taxon>Pentapetalae</taxon>
        <taxon>asterids</taxon>
        <taxon>lamiids</taxon>
        <taxon>Gentianales</taxon>
        <taxon>Apocynaceae</taxon>
        <taxon>Rauvolfioideae</taxon>
        <taxon>Vinceae</taxon>
        <taxon>Catharanthinae</taxon>
        <taxon>Catharanthus</taxon>
    </lineage>
</organism>
<accession>A0ACB9ZWC9</accession>